<evidence type="ECO:0000256" key="12">
    <source>
        <dbReference type="ARBA" id="ARBA00041185"/>
    </source>
</evidence>
<evidence type="ECO:0000313" key="19">
    <source>
        <dbReference type="Proteomes" id="UP000244162"/>
    </source>
</evidence>
<dbReference type="InterPro" id="IPR001182">
    <property type="entry name" value="FtsW/RodA"/>
</dbReference>
<keyword evidence="18" id="KW-0131">Cell cycle</keyword>
<keyword evidence="2" id="KW-0328">Glycosyltransferase</keyword>
<feature type="region of interest" description="Disordered" evidence="16">
    <location>
        <begin position="1"/>
        <end position="29"/>
    </location>
</feature>
<keyword evidence="18" id="KW-0132">Cell division</keyword>
<dbReference type="OrthoDB" id="9768187at2"/>
<keyword evidence="4 17" id="KW-0812">Transmembrane</keyword>
<feature type="transmembrane region" description="Helical" evidence="17">
    <location>
        <begin position="155"/>
        <end position="172"/>
    </location>
</feature>
<feature type="transmembrane region" description="Helical" evidence="17">
    <location>
        <begin position="311"/>
        <end position="332"/>
    </location>
</feature>
<feature type="transmembrane region" description="Helical" evidence="17">
    <location>
        <begin position="341"/>
        <end position="365"/>
    </location>
</feature>
<evidence type="ECO:0000256" key="7">
    <source>
        <dbReference type="ARBA" id="ARBA00022989"/>
    </source>
</evidence>
<name>A0A2T5FY67_9SPHN</name>
<comment type="subcellular location">
    <subcellularLocation>
        <location evidence="1">Membrane</location>
        <topology evidence="1">Multi-pass membrane protein</topology>
    </subcellularLocation>
</comment>
<comment type="catalytic activity">
    <reaction evidence="15">
        <text>[GlcNAc-(1-&gt;4)-Mur2Ac(oyl-L-Ala-gamma-D-Glu-L-Lys-D-Ala-D-Ala)](n)-di-trans,octa-cis-undecaprenyl diphosphate + beta-D-GlcNAc-(1-&gt;4)-Mur2Ac(oyl-L-Ala-gamma-D-Glu-L-Lys-D-Ala-D-Ala)-di-trans,octa-cis-undecaprenyl diphosphate = [GlcNAc-(1-&gt;4)-Mur2Ac(oyl-L-Ala-gamma-D-Glu-L-Lys-D-Ala-D-Ala)](n+1)-di-trans,octa-cis-undecaprenyl diphosphate + di-trans,octa-cis-undecaprenyl diphosphate + H(+)</text>
        <dbReference type="Rhea" id="RHEA:23708"/>
        <dbReference type="Rhea" id="RHEA-COMP:9602"/>
        <dbReference type="Rhea" id="RHEA-COMP:9603"/>
        <dbReference type="ChEBI" id="CHEBI:15378"/>
        <dbReference type="ChEBI" id="CHEBI:58405"/>
        <dbReference type="ChEBI" id="CHEBI:60033"/>
        <dbReference type="ChEBI" id="CHEBI:78435"/>
        <dbReference type="EC" id="2.4.99.28"/>
    </reaction>
</comment>
<dbReference type="AlphaFoldDB" id="A0A2T5FY67"/>
<dbReference type="EMBL" id="NWBU01000007">
    <property type="protein sequence ID" value="PTQ11475.1"/>
    <property type="molecule type" value="Genomic_DNA"/>
</dbReference>
<evidence type="ECO:0000256" key="4">
    <source>
        <dbReference type="ARBA" id="ARBA00022692"/>
    </source>
</evidence>
<feature type="transmembrane region" description="Helical" evidence="17">
    <location>
        <begin position="377"/>
        <end position="398"/>
    </location>
</feature>
<dbReference type="PANTHER" id="PTHR30474:SF2">
    <property type="entry name" value="PEPTIDOGLYCAN GLYCOSYLTRANSFERASE FTSW-RELATED"/>
    <property type="match status" value="1"/>
</dbReference>
<dbReference type="RefSeq" id="WP_107967468.1">
    <property type="nucleotide sequence ID" value="NZ_NWBU01000007.1"/>
</dbReference>
<dbReference type="PANTHER" id="PTHR30474">
    <property type="entry name" value="CELL CYCLE PROTEIN"/>
    <property type="match status" value="1"/>
</dbReference>
<evidence type="ECO:0000256" key="15">
    <source>
        <dbReference type="ARBA" id="ARBA00049902"/>
    </source>
</evidence>
<evidence type="ECO:0000313" key="18">
    <source>
        <dbReference type="EMBL" id="PTQ11475.1"/>
    </source>
</evidence>
<evidence type="ECO:0000256" key="3">
    <source>
        <dbReference type="ARBA" id="ARBA00022679"/>
    </source>
</evidence>
<keyword evidence="8 17" id="KW-0472">Membrane</keyword>
<dbReference type="GO" id="GO:0005886">
    <property type="term" value="C:plasma membrane"/>
    <property type="evidence" value="ECO:0007669"/>
    <property type="project" value="TreeGrafter"/>
</dbReference>
<keyword evidence="6" id="KW-0573">Peptidoglycan synthesis</keyword>
<evidence type="ECO:0000256" key="6">
    <source>
        <dbReference type="ARBA" id="ARBA00022984"/>
    </source>
</evidence>
<keyword evidence="5" id="KW-0133">Cell shape</keyword>
<gene>
    <name evidence="18" type="ORF">CLG96_08495</name>
</gene>
<evidence type="ECO:0000256" key="2">
    <source>
        <dbReference type="ARBA" id="ARBA00022676"/>
    </source>
</evidence>
<evidence type="ECO:0000256" key="9">
    <source>
        <dbReference type="ARBA" id="ARBA00032370"/>
    </source>
</evidence>
<feature type="transmembrane region" description="Helical" evidence="17">
    <location>
        <begin position="48"/>
        <end position="72"/>
    </location>
</feature>
<evidence type="ECO:0000256" key="8">
    <source>
        <dbReference type="ARBA" id="ARBA00023136"/>
    </source>
</evidence>
<feature type="transmembrane region" description="Helical" evidence="17">
    <location>
        <begin position="116"/>
        <end position="135"/>
    </location>
</feature>
<dbReference type="Proteomes" id="UP000244162">
    <property type="component" value="Unassembled WGS sequence"/>
</dbReference>
<dbReference type="GO" id="GO:0008955">
    <property type="term" value="F:peptidoglycan glycosyltransferase activity"/>
    <property type="evidence" value="ECO:0007669"/>
    <property type="project" value="UniProtKB-EC"/>
</dbReference>
<evidence type="ECO:0000256" key="13">
    <source>
        <dbReference type="ARBA" id="ARBA00041418"/>
    </source>
</evidence>
<keyword evidence="19" id="KW-1185">Reference proteome</keyword>
<feature type="compositionally biased region" description="Basic residues" evidence="16">
    <location>
        <begin position="19"/>
        <end position="29"/>
    </location>
</feature>
<dbReference type="GO" id="GO:0015648">
    <property type="term" value="F:lipid-linked peptidoglycan transporter activity"/>
    <property type="evidence" value="ECO:0007669"/>
    <property type="project" value="TreeGrafter"/>
</dbReference>
<feature type="transmembrane region" description="Helical" evidence="17">
    <location>
        <begin position="179"/>
        <end position="196"/>
    </location>
</feature>
<evidence type="ECO:0000256" key="16">
    <source>
        <dbReference type="SAM" id="MobiDB-lite"/>
    </source>
</evidence>
<evidence type="ECO:0000256" key="17">
    <source>
        <dbReference type="SAM" id="Phobius"/>
    </source>
</evidence>
<evidence type="ECO:0000256" key="14">
    <source>
        <dbReference type="ARBA" id="ARBA00044770"/>
    </source>
</evidence>
<dbReference type="Pfam" id="PF01098">
    <property type="entry name" value="FTSW_RODA_SPOVE"/>
    <property type="match status" value="1"/>
</dbReference>
<feature type="compositionally biased region" description="Basic and acidic residues" evidence="16">
    <location>
        <begin position="8"/>
        <end position="18"/>
    </location>
</feature>
<proteinExistence type="inferred from homology"/>
<keyword evidence="7 17" id="KW-1133">Transmembrane helix</keyword>
<protein>
    <recommendedName>
        <fullName evidence="12">Probable peptidoglycan glycosyltransferase FtsW</fullName>
        <ecNumber evidence="14">2.4.99.28</ecNumber>
    </recommendedName>
    <alternativeName>
        <fullName evidence="13">Cell division protein FtsW</fullName>
    </alternativeName>
    <alternativeName>
        <fullName evidence="10">Cell wall polymerase</fullName>
    </alternativeName>
    <alternativeName>
        <fullName evidence="9">Peptidoglycan polymerase</fullName>
    </alternativeName>
</protein>
<evidence type="ECO:0000256" key="1">
    <source>
        <dbReference type="ARBA" id="ARBA00004141"/>
    </source>
</evidence>
<comment type="caution">
    <text evidence="18">The sequence shown here is derived from an EMBL/GenBank/DDBJ whole genome shotgun (WGS) entry which is preliminary data.</text>
</comment>
<keyword evidence="3" id="KW-0808">Transferase</keyword>
<feature type="transmembrane region" description="Helical" evidence="17">
    <location>
        <begin position="92"/>
        <end position="109"/>
    </location>
</feature>
<dbReference type="GO" id="GO:0051301">
    <property type="term" value="P:cell division"/>
    <property type="evidence" value="ECO:0007669"/>
    <property type="project" value="UniProtKB-KW"/>
</dbReference>
<feature type="transmembrane region" description="Helical" evidence="17">
    <location>
        <begin position="225"/>
        <end position="244"/>
    </location>
</feature>
<feature type="transmembrane region" description="Helical" evidence="17">
    <location>
        <begin position="202"/>
        <end position="218"/>
    </location>
</feature>
<evidence type="ECO:0000256" key="5">
    <source>
        <dbReference type="ARBA" id="ARBA00022960"/>
    </source>
</evidence>
<accession>A0A2T5FY67</accession>
<sequence>MASGAIDQGRRNVRDKAQERRRKRGRGARLGRADRTPLGTWFWEIDRVLLLLVTVLIGIGLIAVAAASPAAAMRYSNANLTFPPLYYFYRQAIWIAIAVPVMIGVSMLPKPVARRAAMVGAGIFVALLALVPMIGNEVNGAQRWIHLGPVQVQPSEFLKPLFTVTLAWLLSLKAKDGSLPVIWLSFPMIGLVAFLLMKQPDFGQTVIFASIWLLLLTLSGAPIRFLAGLGAAGVGLIISAYLFYSVARTRIDAFLGLAEDGAQIDSYQTDSAHNTLTNGGLIGTGPGAGTMKFRLPEPHTDYIFSVIGEEFGLVACLAIAFIYLAIVVRVFIKLLHEEDDFLLLASAGLVAQFGLQALINMAVNVQIAPSKGMTLPFISYGGSSMVALSIGFGLLLAFTRANPYLNRSPYVVKWNGR</sequence>
<organism evidence="18 19">
    <name type="scientific">Sphingomonas oleivorans</name>
    <dbReference type="NCBI Taxonomy" id="1735121"/>
    <lineage>
        <taxon>Bacteria</taxon>
        <taxon>Pseudomonadati</taxon>
        <taxon>Pseudomonadota</taxon>
        <taxon>Alphaproteobacteria</taxon>
        <taxon>Sphingomonadales</taxon>
        <taxon>Sphingomonadaceae</taxon>
        <taxon>Sphingomonas</taxon>
    </lineage>
</organism>
<dbReference type="EC" id="2.4.99.28" evidence="14"/>
<comment type="similarity">
    <text evidence="11">Belongs to the SEDS family. FtsW subfamily.</text>
</comment>
<dbReference type="GO" id="GO:0032153">
    <property type="term" value="C:cell division site"/>
    <property type="evidence" value="ECO:0007669"/>
    <property type="project" value="TreeGrafter"/>
</dbReference>
<reference evidence="18 19" key="1">
    <citation type="submission" date="2017-09" db="EMBL/GenBank/DDBJ databases">
        <title>Sphingomonas panjinensis sp.nov., isolated from oil-contaminated soil.</title>
        <authorList>
            <person name="Wang L."/>
            <person name="Chen L."/>
        </authorList>
    </citation>
    <scope>NUCLEOTIDE SEQUENCE [LARGE SCALE GENOMIC DNA]</scope>
    <source>
        <strain evidence="18 19">FW-11</strain>
    </source>
</reference>
<dbReference type="GO" id="GO:0009252">
    <property type="term" value="P:peptidoglycan biosynthetic process"/>
    <property type="evidence" value="ECO:0007669"/>
    <property type="project" value="UniProtKB-KW"/>
</dbReference>
<evidence type="ECO:0000256" key="11">
    <source>
        <dbReference type="ARBA" id="ARBA00038053"/>
    </source>
</evidence>
<evidence type="ECO:0000256" key="10">
    <source>
        <dbReference type="ARBA" id="ARBA00033270"/>
    </source>
</evidence>
<dbReference type="GO" id="GO:0008360">
    <property type="term" value="P:regulation of cell shape"/>
    <property type="evidence" value="ECO:0007669"/>
    <property type="project" value="UniProtKB-KW"/>
</dbReference>